<comment type="caution">
    <text evidence="1">The sequence shown here is derived from an EMBL/GenBank/DDBJ whole genome shotgun (WGS) entry which is preliminary data.</text>
</comment>
<reference evidence="2" key="1">
    <citation type="journal article" date="2023" name="Front. Plant Sci.">
        <title>Chromosomal-level genome assembly of Melastoma candidum provides insights into trichome evolution.</title>
        <authorList>
            <person name="Zhong Y."/>
            <person name="Wu W."/>
            <person name="Sun C."/>
            <person name="Zou P."/>
            <person name="Liu Y."/>
            <person name="Dai S."/>
            <person name="Zhou R."/>
        </authorList>
    </citation>
    <scope>NUCLEOTIDE SEQUENCE [LARGE SCALE GENOMIC DNA]</scope>
</reference>
<dbReference type="EMBL" id="CM042888">
    <property type="protein sequence ID" value="KAI4325466.1"/>
    <property type="molecule type" value="Genomic_DNA"/>
</dbReference>
<evidence type="ECO:0000313" key="2">
    <source>
        <dbReference type="Proteomes" id="UP001057402"/>
    </source>
</evidence>
<proteinExistence type="predicted"/>
<name>A0ACB9MP60_9MYRT</name>
<gene>
    <name evidence="1" type="ORF">MLD38_030864</name>
</gene>
<protein>
    <submittedName>
        <fullName evidence="1">Uncharacterized protein</fullName>
    </submittedName>
</protein>
<dbReference type="Proteomes" id="UP001057402">
    <property type="component" value="Chromosome 9"/>
</dbReference>
<sequence>MPGQFQDGFSAFLRFCSQELKSGGKMVLVFLGRKKAQSHRHGQLLLMGNPLPVYLQVGVQGKSGAGEAGFIRGALYMPCKVGVESEITREGSFRLTVRNVR</sequence>
<keyword evidence="2" id="KW-1185">Reference proteome</keyword>
<evidence type="ECO:0000313" key="1">
    <source>
        <dbReference type="EMBL" id="KAI4325466.1"/>
    </source>
</evidence>
<organism evidence="1 2">
    <name type="scientific">Melastoma candidum</name>
    <dbReference type="NCBI Taxonomy" id="119954"/>
    <lineage>
        <taxon>Eukaryota</taxon>
        <taxon>Viridiplantae</taxon>
        <taxon>Streptophyta</taxon>
        <taxon>Embryophyta</taxon>
        <taxon>Tracheophyta</taxon>
        <taxon>Spermatophyta</taxon>
        <taxon>Magnoliopsida</taxon>
        <taxon>eudicotyledons</taxon>
        <taxon>Gunneridae</taxon>
        <taxon>Pentapetalae</taxon>
        <taxon>rosids</taxon>
        <taxon>malvids</taxon>
        <taxon>Myrtales</taxon>
        <taxon>Melastomataceae</taxon>
        <taxon>Melastomatoideae</taxon>
        <taxon>Melastomateae</taxon>
        <taxon>Melastoma</taxon>
    </lineage>
</organism>
<accession>A0ACB9MP60</accession>